<gene>
    <name evidence="2" type="ORF">APZ42_022894</name>
</gene>
<proteinExistence type="predicted"/>
<dbReference type="AlphaFoldDB" id="A0A164VVJ3"/>
<protein>
    <submittedName>
        <fullName evidence="2">Uncharacterized protein</fullName>
    </submittedName>
</protein>
<reference evidence="2 3" key="1">
    <citation type="submission" date="2016-03" db="EMBL/GenBank/DDBJ databases">
        <title>EvidentialGene: Evidence-directed Construction of Genes on Genomes.</title>
        <authorList>
            <person name="Gilbert D.G."/>
            <person name="Choi J.-H."/>
            <person name="Mockaitis K."/>
            <person name="Colbourne J."/>
            <person name="Pfrender M."/>
        </authorList>
    </citation>
    <scope>NUCLEOTIDE SEQUENCE [LARGE SCALE GENOMIC DNA]</scope>
    <source>
        <strain evidence="2 3">Xinb3</strain>
        <tissue evidence="2">Complete organism</tissue>
    </source>
</reference>
<sequence>MQMWPWKKPALIQHIAILIIVMFFHFRPFSLFLDDSSREEKWPIFTPNTFKDWTQHKQPQKEDNIGEKAKQNIFIAFFQL</sequence>
<keyword evidence="1" id="KW-0472">Membrane</keyword>
<dbReference type="EMBL" id="LRGB01001361">
    <property type="protein sequence ID" value="KZS12700.1"/>
    <property type="molecule type" value="Genomic_DNA"/>
</dbReference>
<keyword evidence="1" id="KW-1133">Transmembrane helix</keyword>
<organism evidence="2 3">
    <name type="scientific">Daphnia magna</name>
    <dbReference type="NCBI Taxonomy" id="35525"/>
    <lineage>
        <taxon>Eukaryota</taxon>
        <taxon>Metazoa</taxon>
        <taxon>Ecdysozoa</taxon>
        <taxon>Arthropoda</taxon>
        <taxon>Crustacea</taxon>
        <taxon>Branchiopoda</taxon>
        <taxon>Diplostraca</taxon>
        <taxon>Cladocera</taxon>
        <taxon>Anomopoda</taxon>
        <taxon>Daphniidae</taxon>
        <taxon>Daphnia</taxon>
    </lineage>
</organism>
<comment type="caution">
    <text evidence="2">The sequence shown here is derived from an EMBL/GenBank/DDBJ whole genome shotgun (WGS) entry which is preliminary data.</text>
</comment>
<accession>A0A164VVJ3</accession>
<keyword evidence="1" id="KW-0812">Transmembrane</keyword>
<evidence type="ECO:0000256" key="1">
    <source>
        <dbReference type="SAM" id="Phobius"/>
    </source>
</evidence>
<evidence type="ECO:0000313" key="2">
    <source>
        <dbReference type="EMBL" id="KZS12700.1"/>
    </source>
</evidence>
<name>A0A164VVJ3_9CRUS</name>
<feature type="transmembrane region" description="Helical" evidence="1">
    <location>
        <begin position="12"/>
        <end position="33"/>
    </location>
</feature>
<keyword evidence="3" id="KW-1185">Reference proteome</keyword>
<evidence type="ECO:0000313" key="3">
    <source>
        <dbReference type="Proteomes" id="UP000076858"/>
    </source>
</evidence>
<dbReference type="Proteomes" id="UP000076858">
    <property type="component" value="Unassembled WGS sequence"/>
</dbReference>